<reference evidence="1" key="1">
    <citation type="journal article" date="2014" name="Front. Microbiol.">
        <title>High frequency of phylogenetically diverse reductive dehalogenase-homologous genes in deep subseafloor sedimentary metagenomes.</title>
        <authorList>
            <person name="Kawai M."/>
            <person name="Futagami T."/>
            <person name="Toyoda A."/>
            <person name="Takaki Y."/>
            <person name="Nishi S."/>
            <person name="Hori S."/>
            <person name="Arai W."/>
            <person name="Tsubouchi T."/>
            <person name="Morono Y."/>
            <person name="Uchiyama I."/>
            <person name="Ito T."/>
            <person name="Fujiyama A."/>
            <person name="Inagaki F."/>
            <person name="Takami H."/>
        </authorList>
    </citation>
    <scope>NUCLEOTIDE SEQUENCE</scope>
    <source>
        <strain evidence="1">Expedition CK06-06</strain>
    </source>
</reference>
<dbReference type="EMBL" id="BARU01016555">
    <property type="protein sequence ID" value="GAH49803.1"/>
    <property type="molecule type" value="Genomic_DNA"/>
</dbReference>
<gene>
    <name evidence="1" type="ORF">S03H2_27504</name>
</gene>
<name>X1HWW9_9ZZZZ</name>
<proteinExistence type="predicted"/>
<evidence type="ECO:0000313" key="1">
    <source>
        <dbReference type="EMBL" id="GAH49803.1"/>
    </source>
</evidence>
<protein>
    <submittedName>
        <fullName evidence="1">Uncharacterized protein</fullName>
    </submittedName>
</protein>
<dbReference type="AlphaFoldDB" id="X1HWW9"/>
<accession>X1HWW9</accession>
<feature type="non-terminal residue" evidence="1">
    <location>
        <position position="1"/>
    </location>
</feature>
<organism evidence="1">
    <name type="scientific">marine sediment metagenome</name>
    <dbReference type="NCBI Taxonomy" id="412755"/>
    <lineage>
        <taxon>unclassified sequences</taxon>
        <taxon>metagenomes</taxon>
        <taxon>ecological metagenomes</taxon>
    </lineage>
</organism>
<comment type="caution">
    <text evidence="1">The sequence shown here is derived from an EMBL/GenBank/DDBJ whole genome shotgun (WGS) entry which is preliminary data.</text>
</comment>
<sequence length="62" mass="6760">PVISSMGKIKIKRDSAGAEEVAVSTESYLLGIFSDELTPWGEPLGLNTVWHASIIKEMVNDK</sequence>